<organism evidence="1 2">
    <name type="scientific">Racocetra persica</name>
    <dbReference type="NCBI Taxonomy" id="160502"/>
    <lineage>
        <taxon>Eukaryota</taxon>
        <taxon>Fungi</taxon>
        <taxon>Fungi incertae sedis</taxon>
        <taxon>Mucoromycota</taxon>
        <taxon>Glomeromycotina</taxon>
        <taxon>Glomeromycetes</taxon>
        <taxon>Diversisporales</taxon>
        <taxon>Gigasporaceae</taxon>
        <taxon>Racocetra</taxon>
    </lineage>
</organism>
<reference evidence="1" key="1">
    <citation type="submission" date="2021-06" db="EMBL/GenBank/DDBJ databases">
        <authorList>
            <person name="Kallberg Y."/>
            <person name="Tangrot J."/>
            <person name="Rosling A."/>
        </authorList>
    </citation>
    <scope>NUCLEOTIDE SEQUENCE</scope>
    <source>
        <strain evidence="1">MA461A</strain>
    </source>
</reference>
<keyword evidence="2" id="KW-1185">Reference proteome</keyword>
<comment type="caution">
    <text evidence="1">The sequence shown here is derived from an EMBL/GenBank/DDBJ whole genome shotgun (WGS) entry which is preliminary data.</text>
</comment>
<accession>A0ACA9SQV4</accession>
<feature type="non-terminal residue" evidence="1">
    <location>
        <position position="47"/>
    </location>
</feature>
<dbReference type="Proteomes" id="UP000789920">
    <property type="component" value="Unassembled WGS sequence"/>
</dbReference>
<evidence type="ECO:0000313" key="2">
    <source>
        <dbReference type="Proteomes" id="UP000789920"/>
    </source>
</evidence>
<sequence>MSTHLQDGFEEREPLFLYPDDNLFPYESYQGELYLNESNQNELFPNE</sequence>
<protein>
    <submittedName>
        <fullName evidence="1">1263_t:CDS:1</fullName>
    </submittedName>
</protein>
<proteinExistence type="predicted"/>
<name>A0ACA9SQV4_9GLOM</name>
<dbReference type="EMBL" id="CAJVQC010145562">
    <property type="protein sequence ID" value="CAG8845171.1"/>
    <property type="molecule type" value="Genomic_DNA"/>
</dbReference>
<gene>
    <name evidence="1" type="ORF">RPERSI_LOCUS33547</name>
</gene>
<evidence type="ECO:0000313" key="1">
    <source>
        <dbReference type="EMBL" id="CAG8845171.1"/>
    </source>
</evidence>